<dbReference type="EMBL" id="KQ982851">
    <property type="protein sequence ID" value="KYQ49915.1"/>
    <property type="molecule type" value="Genomic_DNA"/>
</dbReference>
<protein>
    <submittedName>
        <fullName evidence="2">Uncharacterized protein</fullName>
    </submittedName>
</protein>
<accession>A0A151WQE3</accession>
<keyword evidence="3" id="KW-1185">Reference proteome</keyword>
<sequence>MSVLYSIGSVKVLVPGCGLMPNIGVLLFVISFEAKRKVPSPPIVITRSAQSTHFASSILYSITNKLSINNICDFHRKLEHRPREIMSWIFYSEKKKPYGNGRFVNLQSNSELPMMLREDLVRVYTLETVLFINFLNVQRAWNLGAGSWLKLDGLKTLNTETCRTTAAADRPLDTAVIYTGTVYTRVVYTPADYTAADCTERDKATDRDVEEHYETLRTLTAGSPIGEVCLHGRREV</sequence>
<keyword evidence="1" id="KW-1133">Transmembrane helix</keyword>
<evidence type="ECO:0000313" key="2">
    <source>
        <dbReference type="EMBL" id="KYQ49915.1"/>
    </source>
</evidence>
<organism evidence="2 3">
    <name type="scientific">Mycetomoellerius zeteki</name>
    <dbReference type="NCBI Taxonomy" id="64791"/>
    <lineage>
        <taxon>Eukaryota</taxon>
        <taxon>Metazoa</taxon>
        <taxon>Ecdysozoa</taxon>
        <taxon>Arthropoda</taxon>
        <taxon>Hexapoda</taxon>
        <taxon>Insecta</taxon>
        <taxon>Pterygota</taxon>
        <taxon>Neoptera</taxon>
        <taxon>Endopterygota</taxon>
        <taxon>Hymenoptera</taxon>
        <taxon>Apocrita</taxon>
        <taxon>Aculeata</taxon>
        <taxon>Formicoidea</taxon>
        <taxon>Formicidae</taxon>
        <taxon>Myrmicinae</taxon>
        <taxon>Mycetomoellerius</taxon>
    </lineage>
</organism>
<reference evidence="2 3" key="1">
    <citation type="submission" date="2015-09" db="EMBL/GenBank/DDBJ databases">
        <title>Trachymyrmex zeteki WGS genome.</title>
        <authorList>
            <person name="Nygaard S."/>
            <person name="Hu H."/>
            <person name="Boomsma J."/>
            <person name="Zhang G."/>
        </authorList>
    </citation>
    <scope>NUCLEOTIDE SEQUENCE [LARGE SCALE GENOMIC DNA]</scope>
    <source>
        <strain evidence="2">Tzet28-1</strain>
        <tissue evidence="2">Whole body</tissue>
    </source>
</reference>
<evidence type="ECO:0000256" key="1">
    <source>
        <dbReference type="SAM" id="Phobius"/>
    </source>
</evidence>
<keyword evidence="1" id="KW-0472">Membrane</keyword>
<evidence type="ECO:0000313" key="3">
    <source>
        <dbReference type="Proteomes" id="UP000075809"/>
    </source>
</evidence>
<dbReference type="AlphaFoldDB" id="A0A151WQE3"/>
<gene>
    <name evidence="2" type="ORF">ALC60_11090</name>
</gene>
<feature type="transmembrane region" description="Helical" evidence="1">
    <location>
        <begin position="12"/>
        <end position="32"/>
    </location>
</feature>
<keyword evidence="1" id="KW-0812">Transmembrane</keyword>
<name>A0A151WQE3_9HYME</name>
<dbReference type="Proteomes" id="UP000075809">
    <property type="component" value="Unassembled WGS sequence"/>
</dbReference>
<proteinExistence type="predicted"/>